<dbReference type="Proteomes" id="UP000299102">
    <property type="component" value="Unassembled WGS sequence"/>
</dbReference>
<comment type="caution">
    <text evidence="1">The sequence shown here is derived from an EMBL/GenBank/DDBJ whole genome shotgun (WGS) entry which is preliminary data.</text>
</comment>
<proteinExistence type="predicted"/>
<evidence type="ECO:0000313" key="2">
    <source>
        <dbReference type="Proteomes" id="UP000299102"/>
    </source>
</evidence>
<sequence length="109" mass="12594">MIKKFFEEDLRKTRTLRTPASQKSNYSKFQVNQTNSLVDLVMIPSVKRKGGITCAVYCGARGAIRDEERLALESKTFSGIWMSRLNFRVSAEVEEERIERRNRKFGEGT</sequence>
<gene>
    <name evidence="1" type="ORF">EVAR_41207_1</name>
</gene>
<dbReference type="AlphaFoldDB" id="A0A4C1WR74"/>
<evidence type="ECO:0000313" key="1">
    <source>
        <dbReference type="EMBL" id="GBP53370.1"/>
    </source>
</evidence>
<name>A0A4C1WR74_EUMVA</name>
<reference evidence="1 2" key="1">
    <citation type="journal article" date="2019" name="Commun. Biol.">
        <title>The bagworm genome reveals a unique fibroin gene that provides high tensile strength.</title>
        <authorList>
            <person name="Kono N."/>
            <person name="Nakamura H."/>
            <person name="Ohtoshi R."/>
            <person name="Tomita M."/>
            <person name="Numata K."/>
            <person name="Arakawa K."/>
        </authorList>
    </citation>
    <scope>NUCLEOTIDE SEQUENCE [LARGE SCALE GENOMIC DNA]</scope>
</reference>
<protein>
    <submittedName>
        <fullName evidence="1">Uncharacterized protein</fullName>
    </submittedName>
</protein>
<dbReference type="EMBL" id="BGZK01000622">
    <property type="protein sequence ID" value="GBP53370.1"/>
    <property type="molecule type" value="Genomic_DNA"/>
</dbReference>
<organism evidence="1 2">
    <name type="scientific">Eumeta variegata</name>
    <name type="common">Bagworm moth</name>
    <name type="synonym">Eumeta japonica</name>
    <dbReference type="NCBI Taxonomy" id="151549"/>
    <lineage>
        <taxon>Eukaryota</taxon>
        <taxon>Metazoa</taxon>
        <taxon>Ecdysozoa</taxon>
        <taxon>Arthropoda</taxon>
        <taxon>Hexapoda</taxon>
        <taxon>Insecta</taxon>
        <taxon>Pterygota</taxon>
        <taxon>Neoptera</taxon>
        <taxon>Endopterygota</taxon>
        <taxon>Lepidoptera</taxon>
        <taxon>Glossata</taxon>
        <taxon>Ditrysia</taxon>
        <taxon>Tineoidea</taxon>
        <taxon>Psychidae</taxon>
        <taxon>Oiketicinae</taxon>
        <taxon>Eumeta</taxon>
    </lineage>
</organism>
<keyword evidence="2" id="KW-1185">Reference proteome</keyword>
<accession>A0A4C1WR74</accession>